<proteinExistence type="predicted"/>
<reference evidence="2" key="1">
    <citation type="journal article" date="2022" name="Mol. Ecol. Resour.">
        <title>The genomes of chicory, endive, great burdock and yacon provide insights into Asteraceae palaeo-polyploidization history and plant inulin production.</title>
        <authorList>
            <person name="Fan W."/>
            <person name="Wang S."/>
            <person name="Wang H."/>
            <person name="Wang A."/>
            <person name="Jiang F."/>
            <person name="Liu H."/>
            <person name="Zhao H."/>
            <person name="Xu D."/>
            <person name="Zhang Y."/>
        </authorList>
    </citation>
    <scope>NUCLEOTIDE SEQUENCE [LARGE SCALE GENOMIC DNA]</scope>
    <source>
        <strain evidence="2">cv. Yunnan</strain>
    </source>
</reference>
<sequence length="225" mass="25869">MRPGSQTKAKKKAKSLKIKTKKESGKTILEDNLDSNTKQLVIVEQDDGYDAEDEEYLAICNDYKENEEHDFVKSESGNHLILPVISQVWMNQCTPPEDDDKHNKQQANATEIDNEEGHTLNDQAAEESSPGVEKDTMKTIELVELELKIQKLEFEVNMLKEEVETEKVTVDALVKEKTYLISKRDMAMQRIEELESMLKRLKVERENEKNIGNSFIRRGIGNELK</sequence>
<evidence type="ECO:0000313" key="1">
    <source>
        <dbReference type="EMBL" id="KAI3810667.1"/>
    </source>
</evidence>
<keyword evidence="2" id="KW-1185">Reference proteome</keyword>
<reference evidence="1 2" key="2">
    <citation type="journal article" date="2022" name="Mol. Ecol. Resour.">
        <title>The genomes of chicory, endive, great burdock and yacon provide insights into Asteraceae paleo-polyploidization history and plant inulin production.</title>
        <authorList>
            <person name="Fan W."/>
            <person name="Wang S."/>
            <person name="Wang H."/>
            <person name="Wang A."/>
            <person name="Jiang F."/>
            <person name="Liu H."/>
            <person name="Zhao H."/>
            <person name="Xu D."/>
            <person name="Zhang Y."/>
        </authorList>
    </citation>
    <scope>NUCLEOTIDE SEQUENCE [LARGE SCALE GENOMIC DNA]</scope>
    <source>
        <strain evidence="2">cv. Yunnan</strain>
        <tissue evidence="1">Leaves</tissue>
    </source>
</reference>
<organism evidence="1 2">
    <name type="scientific">Smallanthus sonchifolius</name>
    <dbReference type="NCBI Taxonomy" id="185202"/>
    <lineage>
        <taxon>Eukaryota</taxon>
        <taxon>Viridiplantae</taxon>
        <taxon>Streptophyta</taxon>
        <taxon>Embryophyta</taxon>
        <taxon>Tracheophyta</taxon>
        <taxon>Spermatophyta</taxon>
        <taxon>Magnoliopsida</taxon>
        <taxon>eudicotyledons</taxon>
        <taxon>Gunneridae</taxon>
        <taxon>Pentapetalae</taxon>
        <taxon>asterids</taxon>
        <taxon>campanulids</taxon>
        <taxon>Asterales</taxon>
        <taxon>Asteraceae</taxon>
        <taxon>Asteroideae</taxon>
        <taxon>Heliantheae alliance</taxon>
        <taxon>Millerieae</taxon>
        <taxon>Smallanthus</taxon>
    </lineage>
</organism>
<accession>A0ACB9IRE2</accession>
<dbReference type="Proteomes" id="UP001056120">
    <property type="component" value="Linkage Group LG07"/>
</dbReference>
<comment type="caution">
    <text evidence="1">The sequence shown here is derived from an EMBL/GenBank/DDBJ whole genome shotgun (WGS) entry which is preliminary data.</text>
</comment>
<protein>
    <submittedName>
        <fullName evidence="1">Uncharacterized protein</fullName>
    </submittedName>
</protein>
<dbReference type="EMBL" id="CM042024">
    <property type="protein sequence ID" value="KAI3810667.1"/>
    <property type="molecule type" value="Genomic_DNA"/>
</dbReference>
<gene>
    <name evidence="1" type="ORF">L1987_20289</name>
</gene>
<name>A0ACB9IRE2_9ASTR</name>
<evidence type="ECO:0000313" key="2">
    <source>
        <dbReference type="Proteomes" id="UP001056120"/>
    </source>
</evidence>